<reference evidence="2" key="2">
    <citation type="journal article" date="2023" name="Science">
        <title>Genomic signatures of disease resistance in endangered staghorn corals.</title>
        <authorList>
            <person name="Vollmer S.V."/>
            <person name="Selwyn J.D."/>
            <person name="Despard B.A."/>
            <person name="Roesel C.L."/>
        </authorList>
    </citation>
    <scope>NUCLEOTIDE SEQUENCE</scope>
    <source>
        <strain evidence="2">K2</strain>
    </source>
</reference>
<comment type="caution">
    <text evidence="2">The sequence shown here is derived from an EMBL/GenBank/DDBJ whole genome shotgun (WGS) entry which is preliminary data.</text>
</comment>
<name>A0AAD9QA18_ACRCE</name>
<feature type="domain" description="NACHT" evidence="1">
    <location>
        <begin position="78"/>
        <end position="198"/>
    </location>
</feature>
<dbReference type="InterPro" id="IPR007111">
    <property type="entry name" value="NACHT_NTPase"/>
</dbReference>
<evidence type="ECO:0000313" key="2">
    <source>
        <dbReference type="EMBL" id="KAK2557489.1"/>
    </source>
</evidence>
<dbReference type="EMBL" id="JARQWQ010000049">
    <property type="protein sequence ID" value="KAK2557489.1"/>
    <property type="molecule type" value="Genomic_DNA"/>
</dbReference>
<organism evidence="2 3">
    <name type="scientific">Acropora cervicornis</name>
    <name type="common">Staghorn coral</name>
    <dbReference type="NCBI Taxonomy" id="6130"/>
    <lineage>
        <taxon>Eukaryota</taxon>
        <taxon>Metazoa</taxon>
        <taxon>Cnidaria</taxon>
        <taxon>Anthozoa</taxon>
        <taxon>Hexacorallia</taxon>
        <taxon>Scleractinia</taxon>
        <taxon>Astrocoeniina</taxon>
        <taxon>Acroporidae</taxon>
        <taxon>Acropora</taxon>
    </lineage>
</organism>
<dbReference type="SUPFAM" id="SSF52540">
    <property type="entry name" value="P-loop containing nucleoside triphosphate hydrolases"/>
    <property type="match status" value="1"/>
</dbReference>
<dbReference type="AlphaFoldDB" id="A0AAD9QA18"/>
<sequence length="439" mass="51115">MSKMFDPAEHIGIIRKLYEDREGWLAPFAWCEQHLFNLDKIFIRLKFVRKRKQGGTKTGHIVDMFQIFQPHEECSQPKRVLIEGESGLGKTTFSHKIAYDWAKEQISEDSFPEVQIVLLLKCRDITSDLWEAIYDQLLPMEMDEEDRQRFFTYVWKHQSNVLLVLEGLDELPTSLLPDYKKIIEGRVLPMCYLVVTARHEVGMTVRNCCHSLLEVEGLTKTDAEELIKKYFQEKKDLAKQLVDKLDSDETLQDLIASPLNTVLLCLLCEEGKLPESRTLLYLEIVECLLRRYRRKKNLAVADQDLIVLYQVELKYLGHIALECLKNDRMYFEQSEFHGSCDLISGFGFLSVEAGRSKRRPSRCYGFLDRRFQEFFAAFYHCCQLEDGEILPDSFVADHQYFEKFRQVLMFTTGMLAHRSEAKAKALIASIASQVNLKDS</sequence>
<dbReference type="Pfam" id="PF05729">
    <property type="entry name" value="NACHT"/>
    <property type="match status" value="1"/>
</dbReference>
<evidence type="ECO:0000259" key="1">
    <source>
        <dbReference type="PROSITE" id="PS50837"/>
    </source>
</evidence>
<dbReference type="Gene3D" id="3.40.50.300">
    <property type="entry name" value="P-loop containing nucleotide triphosphate hydrolases"/>
    <property type="match status" value="1"/>
</dbReference>
<dbReference type="PANTHER" id="PTHR46844:SF1">
    <property type="entry name" value="SLR5058 PROTEIN"/>
    <property type="match status" value="1"/>
</dbReference>
<accession>A0AAD9QA18</accession>
<gene>
    <name evidence="2" type="ORF">P5673_020231</name>
</gene>
<reference evidence="2" key="1">
    <citation type="journal article" date="2023" name="G3 (Bethesda)">
        <title>Whole genome assembly and annotation of the endangered Caribbean coral Acropora cervicornis.</title>
        <authorList>
            <person name="Selwyn J.D."/>
            <person name="Vollmer S.V."/>
        </authorList>
    </citation>
    <scope>NUCLEOTIDE SEQUENCE</scope>
    <source>
        <strain evidence="2">K2</strain>
    </source>
</reference>
<protein>
    <submittedName>
        <fullName evidence="2">NLR family CARD domain-containing protein 4</fullName>
    </submittedName>
</protein>
<proteinExistence type="predicted"/>
<evidence type="ECO:0000313" key="3">
    <source>
        <dbReference type="Proteomes" id="UP001249851"/>
    </source>
</evidence>
<dbReference type="Proteomes" id="UP001249851">
    <property type="component" value="Unassembled WGS sequence"/>
</dbReference>
<dbReference type="PROSITE" id="PS50837">
    <property type="entry name" value="NACHT"/>
    <property type="match status" value="1"/>
</dbReference>
<dbReference type="PANTHER" id="PTHR46844">
    <property type="entry name" value="SLR5058 PROTEIN"/>
    <property type="match status" value="1"/>
</dbReference>
<keyword evidence="3" id="KW-1185">Reference proteome</keyword>
<feature type="non-terminal residue" evidence="2">
    <location>
        <position position="1"/>
    </location>
</feature>
<dbReference type="InterPro" id="IPR027417">
    <property type="entry name" value="P-loop_NTPase"/>
</dbReference>